<dbReference type="PANTHER" id="PTHR13271">
    <property type="entry name" value="UNCHARACTERIZED PUTATIVE METHYLTRANSFERASE"/>
    <property type="match status" value="1"/>
</dbReference>
<evidence type="ECO:0000256" key="1">
    <source>
        <dbReference type="ARBA" id="ARBA00022603"/>
    </source>
</evidence>
<evidence type="ECO:0000256" key="3">
    <source>
        <dbReference type="ARBA" id="ARBA00022691"/>
    </source>
</evidence>
<keyword evidence="2" id="KW-0808">Transferase</keyword>
<sequence>MPSLTRVLNFNFFKFPPPILSISHHLFVKFHYCVPPHSFKVSRCPNEDCDDFLPWLETKAGVQISEVLSIGNSDFGRSLFACKSIQAGDCLLKVPFNVQISPDNVLPEIKPLLTDAAGTVAKLAIVILVEQKKGQSSEWAPYISRLPQHGELHSTIFWSKKELQMIQQSSVYQETLNHEAQIRKVYMDIRPVFDRFPEIFEDVQYENFKHAYGLVASRAWESTKGESLIPFADFLNHDGTSESVVLCDINEQVSEVIADRDYLLGEEVLIRYGKFPNSMLLLDFGFTAPCNKYDQNMVFKNQGQGPQGSWRFSAILFWIKGVTIQIDIPCNDPLRAMKLDILQKHCLPKAKDANFSPSGASFVIKEVKSSKGKGKGIPQSLRAFARILCCTSSRELNELAVEATRHDGRLARDPLVKRSLEIRAHEILLSLIDELIEKYSVSIKSLHVVESTNCRKFAIRRQMAQDLLAGDVRVLRSASAWLKNYCKSYTDHEKTIVNPLQTQQQS</sequence>
<dbReference type="Pfam" id="PF09273">
    <property type="entry name" value="Rubis-subs-bind"/>
    <property type="match status" value="1"/>
</dbReference>
<dbReference type="KEGG" id="soe:110789652"/>
<dbReference type="Gene3D" id="3.90.1420.10">
    <property type="entry name" value="Rubisco LSMT, substrate-binding domain"/>
    <property type="match status" value="1"/>
</dbReference>
<evidence type="ECO:0000313" key="6">
    <source>
        <dbReference type="RefSeq" id="XP_021850048.2"/>
    </source>
</evidence>
<dbReference type="InterPro" id="IPR046341">
    <property type="entry name" value="SET_dom_sf"/>
</dbReference>
<dbReference type="InterPro" id="IPR050600">
    <property type="entry name" value="SETD3_SETD6_MTase"/>
</dbReference>
<evidence type="ECO:0000256" key="2">
    <source>
        <dbReference type="ARBA" id="ARBA00022679"/>
    </source>
</evidence>
<dbReference type="Proteomes" id="UP000813463">
    <property type="component" value="Chromosome 1"/>
</dbReference>
<proteinExistence type="predicted"/>
<dbReference type="GO" id="GO:0016279">
    <property type="term" value="F:protein-lysine N-methyltransferase activity"/>
    <property type="evidence" value="ECO:0000318"/>
    <property type="project" value="GO_Central"/>
</dbReference>
<dbReference type="RefSeq" id="XP_021850048.2">
    <property type="nucleotide sequence ID" value="XM_021994356.2"/>
</dbReference>
<organism evidence="5 6">
    <name type="scientific">Spinacia oleracea</name>
    <name type="common">Spinach</name>
    <dbReference type="NCBI Taxonomy" id="3562"/>
    <lineage>
        <taxon>Eukaryota</taxon>
        <taxon>Viridiplantae</taxon>
        <taxon>Streptophyta</taxon>
        <taxon>Embryophyta</taxon>
        <taxon>Tracheophyta</taxon>
        <taxon>Spermatophyta</taxon>
        <taxon>Magnoliopsida</taxon>
        <taxon>eudicotyledons</taxon>
        <taxon>Gunneridae</taxon>
        <taxon>Pentapetalae</taxon>
        <taxon>Caryophyllales</taxon>
        <taxon>Chenopodiaceae</taxon>
        <taxon>Chenopodioideae</taxon>
        <taxon>Anserineae</taxon>
        <taxon>Spinacia</taxon>
    </lineage>
</organism>
<dbReference type="GO" id="GO:0032259">
    <property type="term" value="P:methylation"/>
    <property type="evidence" value="ECO:0007669"/>
    <property type="project" value="UniProtKB-KW"/>
</dbReference>
<name>A0A9R0IIR1_SPIOL</name>
<dbReference type="PROSITE" id="PS50280">
    <property type="entry name" value="SET"/>
    <property type="match status" value="1"/>
</dbReference>
<feature type="domain" description="SET" evidence="4">
    <location>
        <begin position="60"/>
        <end position="273"/>
    </location>
</feature>
<accession>A0A9R0IIR1</accession>
<keyword evidence="1" id="KW-0489">Methyltransferase</keyword>
<protein>
    <submittedName>
        <fullName evidence="6">Uncharacterized protein isoform X1</fullName>
    </submittedName>
</protein>
<reference evidence="6" key="2">
    <citation type="submission" date="2025-08" db="UniProtKB">
        <authorList>
            <consortium name="RefSeq"/>
        </authorList>
    </citation>
    <scope>IDENTIFICATION</scope>
    <source>
        <tissue evidence="6">Leaf</tissue>
    </source>
</reference>
<dbReference type="SUPFAM" id="SSF81822">
    <property type="entry name" value="RuBisCo LSMT C-terminal, substrate-binding domain"/>
    <property type="match status" value="1"/>
</dbReference>
<dbReference type="GeneID" id="110789652"/>
<reference evidence="5" key="1">
    <citation type="journal article" date="2021" name="Nat. Commun.">
        <title>Genomic analyses provide insights into spinach domestication and the genetic basis of agronomic traits.</title>
        <authorList>
            <person name="Cai X."/>
            <person name="Sun X."/>
            <person name="Xu C."/>
            <person name="Sun H."/>
            <person name="Wang X."/>
            <person name="Ge C."/>
            <person name="Zhang Z."/>
            <person name="Wang Q."/>
            <person name="Fei Z."/>
            <person name="Jiao C."/>
            <person name="Wang Q."/>
        </authorList>
    </citation>
    <scope>NUCLEOTIDE SEQUENCE [LARGE SCALE GENOMIC DNA]</scope>
    <source>
        <strain evidence="5">cv. Varoflay</strain>
    </source>
</reference>
<gene>
    <name evidence="6" type="primary">LOC110789652</name>
</gene>
<keyword evidence="5" id="KW-1185">Reference proteome</keyword>
<dbReference type="AlphaFoldDB" id="A0A9R0IIR1"/>
<evidence type="ECO:0000259" key="4">
    <source>
        <dbReference type="PROSITE" id="PS50280"/>
    </source>
</evidence>
<dbReference type="InterPro" id="IPR036464">
    <property type="entry name" value="Rubisco_LSMT_subst-bd_sf"/>
</dbReference>
<dbReference type="InterPro" id="IPR015353">
    <property type="entry name" value="Rubisco_LSMT_subst-bd"/>
</dbReference>
<dbReference type="PANTHER" id="PTHR13271:SF134">
    <property type="entry name" value="OS01G0976450 PROTEIN"/>
    <property type="match status" value="1"/>
</dbReference>
<dbReference type="Pfam" id="PF00856">
    <property type="entry name" value="SET"/>
    <property type="match status" value="1"/>
</dbReference>
<dbReference type="SUPFAM" id="SSF82199">
    <property type="entry name" value="SET domain"/>
    <property type="match status" value="1"/>
</dbReference>
<keyword evidence="3" id="KW-0949">S-adenosyl-L-methionine</keyword>
<dbReference type="Gene3D" id="3.90.1410.10">
    <property type="entry name" value="set domain protein methyltransferase, domain 1"/>
    <property type="match status" value="1"/>
</dbReference>
<evidence type="ECO:0000313" key="5">
    <source>
        <dbReference type="Proteomes" id="UP000813463"/>
    </source>
</evidence>
<dbReference type="InterPro" id="IPR001214">
    <property type="entry name" value="SET_dom"/>
</dbReference>